<dbReference type="AlphaFoldDB" id="A0A918UGG2"/>
<accession>A0A918UGG2</accession>
<feature type="compositionally biased region" description="Basic and acidic residues" evidence="1">
    <location>
        <begin position="46"/>
        <end position="65"/>
    </location>
</feature>
<reference evidence="2" key="1">
    <citation type="journal article" date="2014" name="Int. J. Syst. Evol. Microbiol.">
        <title>Complete genome sequence of Corynebacterium casei LMG S-19264T (=DSM 44701T), isolated from a smear-ripened cheese.</title>
        <authorList>
            <consortium name="US DOE Joint Genome Institute (JGI-PGF)"/>
            <person name="Walter F."/>
            <person name="Albersmeier A."/>
            <person name="Kalinowski J."/>
            <person name="Ruckert C."/>
        </authorList>
    </citation>
    <scope>NUCLEOTIDE SEQUENCE</scope>
    <source>
        <strain evidence="2">JCM 4815</strain>
    </source>
</reference>
<dbReference type="Proteomes" id="UP000622166">
    <property type="component" value="Unassembled WGS sequence"/>
</dbReference>
<evidence type="ECO:0000256" key="1">
    <source>
        <dbReference type="SAM" id="MobiDB-lite"/>
    </source>
</evidence>
<evidence type="ECO:0000313" key="2">
    <source>
        <dbReference type="EMBL" id="GGZ05149.1"/>
    </source>
</evidence>
<name>A0A918UGG2_9ACTN</name>
<evidence type="ECO:0000313" key="3">
    <source>
        <dbReference type="Proteomes" id="UP000622166"/>
    </source>
</evidence>
<keyword evidence="3" id="KW-1185">Reference proteome</keyword>
<gene>
    <name evidence="2" type="ORF">GCM10010365_25290</name>
</gene>
<proteinExistence type="predicted"/>
<organism evidence="2 3">
    <name type="scientific">Streptomyces poonensis</name>
    <dbReference type="NCBI Taxonomy" id="68255"/>
    <lineage>
        <taxon>Bacteria</taxon>
        <taxon>Bacillati</taxon>
        <taxon>Actinomycetota</taxon>
        <taxon>Actinomycetes</taxon>
        <taxon>Kitasatosporales</taxon>
        <taxon>Streptomycetaceae</taxon>
        <taxon>Streptomyces</taxon>
    </lineage>
</organism>
<comment type="caution">
    <text evidence="2">The sequence shown here is derived from an EMBL/GenBank/DDBJ whole genome shotgun (WGS) entry which is preliminary data.</text>
</comment>
<feature type="region of interest" description="Disordered" evidence="1">
    <location>
        <begin position="46"/>
        <end position="82"/>
    </location>
</feature>
<dbReference type="EMBL" id="BMVW01000003">
    <property type="protein sequence ID" value="GGZ05149.1"/>
    <property type="molecule type" value="Genomic_DNA"/>
</dbReference>
<sequence length="103" mass="11691">MVVVGDPQTLETGLLGHPRLFDQIRRPPFLRRQEVAVLGHWEHLRDMRPDRSPSRVTPPRERETPGNHAFGRPGQGDAEDPYVCRTRDTCAYGRFSGAPYADP</sequence>
<reference evidence="2" key="2">
    <citation type="submission" date="2020-09" db="EMBL/GenBank/DDBJ databases">
        <authorList>
            <person name="Sun Q."/>
            <person name="Ohkuma M."/>
        </authorList>
    </citation>
    <scope>NUCLEOTIDE SEQUENCE</scope>
    <source>
        <strain evidence="2">JCM 4815</strain>
    </source>
</reference>
<protein>
    <submittedName>
        <fullName evidence="2">Uncharacterized protein</fullName>
    </submittedName>
</protein>